<comment type="caution">
    <text evidence="6">The sequence shown here is derived from an EMBL/GenBank/DDBJ whole genome shotgun (WGS) entry which is preliminary data.</text>
</comment>
<accession>A0A642VDT1</accession>
<name>A0A642VDT1_9ASCO</name>
<dbReference type="Gene3D" id="3.60.110.10">
    <property type="entry name" value="Carbon-nitrogen hydrolase"/>
    <property type="match status" value="1"/>
</dbReference>
<comment type="subcellular location">
    <subcellularLocation>
        <location evidence="1">Cytoplasm</location>
    </subcellularLocation>
</comment>
<evidence type="ECO:0000256" key="3">
    <source>
        <dbReference type="ARBA" id="ARBA00022490"/>
    </source>
</evidence>
<proteinExistence type="inferred from homology"/>
<dbReference type="PROSITE" id="PS01227">
    <property type="entry name" value="UPF0012"/>
    <property type="match status" value="1"/>
</dbReference>
<dbReference type="InterPro" id="IPR003010">
    <property type="entry name" value="C-N_Hydrolase"/>
</dbReference>
<gene>
    <name evidence="6" type="ORF">TRICI_000321</name>
</gene>
<dbReference type="InterPro" id="IPR036526">
    <property type="entry name" value="C-N_Hydrolase_sf"/>
</dbReference>
<dbReference type="PANTHER" id="PTHR23088">
    <property type="entry name" value="NITRILASE-RELATED"/>
    <property type="match status" value="1"/>
</dbReference>
<dbReference type="GO" id="GO:0016811">
    <property type="term" value="F:hydrolase activity, acting on carbon-nitrogen (but not peptide) bonds, in linear amides"/>
    <property type="evidence" value="ECO:0007669"/>
    <property type="project" value="InterPro"/>
</dbReference>
<keyword evidence="3" id="KW-0963">Cytoplasm</keyword>
<dbReference type="PANTHER" id="PTHR23088:SF27">
    <property type="entry name" value="DEAMINATED GLUTATHIONE AMIDASE"/>
    <property type="match status" value="1"/>
</dbReference>
<dbReference type="Pfam" id="PF00795">
    <property type="entry name" value="CN_hydrolase"/>
    <property type="match status" value="1"/>
</dbReference>
<evidence type="ECO:0000256" key="2">
    <source>
        <dbReference type="ARBA" id="ARBA00010613"/>
    </source>
</evidence>
<dbReference type="Proteomes" id="UP000761534">
    <property type="component" value="Unassembled WGS sequence"/>
</dbReference>
<dbReference type="OrthoDB" id="10250282at2759"/>
<sequence>MKKTLAAVGQLCSTASLRENAASAGRLIRQASESGAKVVFLPEASDYIGGSAEETVSLAQNVDESEFMKGIRAHLLDIPEDRRPEISVGVHEPVENEDRVKNTLLWLDRRGQIKHRYQKIHLFDVDIANGPILKESRSVQPGTEVIKPFDTPVGKLGPAICYDIRFPEHALRLRSLGAQIIQFPSAFTVRTGQAHWEVLARARAIDTQCYVVMPAQVGMHSADGKRHSYGHSLVVDPWGTVVAQAPDITSDPCIILAEIDLDSLQKGKFSPMFFKLYTNNSSTCKHAAMGPTKTRYLWI</sequence>
<evidence type="ECO:0000256" key="1">
    <source>
        <dbReference type="ARBA" id="ARBA00004496"/>
    </source>
</evidence>
<keyword evidence="7" id="KW-1185">Reference proteome</keyword>
<dbReference type="FunFam" id="3.60.110.10:FF:000024">
    <property type="entry name" value="Deaminated glutathione amidase"/>
    <property type="match status" value="1"/>
</dbReference>
<dbReference type="SUPFAM" id="SSF56317">
    <property type="entry name" value="Carbon-nitrogen hydrolase"/>
    <property type="match status" value="1"/>
</dbReference>
<dbReference type="PROSITE" id="PS50263">
    <property type="entry name" value="CN_HYDROLASE"/>
    <property type="match status" value="1"/>
</dbReference>
<evidence type="ECO:0000256" key="4">
    <source>
        <dbReference type="ARBA" id="ARBA00022801"/>
    </source>
</evidence>
<organism evidence="6 7">
    <name type="scientific">Trichomonascus ciferrii</name>
    <dbReference type="NCBI Taxonomy" id="44093"/>
    <lineage>
        <taxon>Eukaryota</taxon>
        <taxon>Fungi</taxon>
        <taxon>Dikarya</taxon>
        <taxon>Ascomycota</taxon>
        <taxon>Saccharomycotina</taxon>
        <taxon>Dipodascomycetes</taxon>
        <taxon>Dipodascales</taxon>
        <taxon>Trichomonascaceae</taxon>
        <taxon>Trichomonascus</taxon>
        <taxon>Trichomonascus ciferrii complex</taxon>
    </lineage>
</organism>
<evidence type="ECO:0000313" key="7">
    <source>
        <dbReference type="Proteomes" id="UP000761534"/>
    </source>
</evidence>
<evidence type="ECO:0000259" key="5">
    <source>
        <dbReference type="PROSITE" id="PS50263"/>
    </source>
</evidence>
<dbReference type="GO" id="GO:0005737">
    <property type="term" value="C:cytoplasm"/>
    <property type="evidence" value="ECO:0007669"/>
    <property type="project" value="UniProtKB-SubCell"/>
</dbReference>
<dbReference type="CDD" id="cd07572">
    <property type="entry name" value="nit"/>
    <property type="match status" value="1"/>
</dbReference>
<dbReference type="InterPro" id="IPR045254">
    <property type="entry name" value="Nit1/2_C-N_Hydrolase"/>
</dbReference>
<dbReference type="AlphaFoldDB" id="A0A642VDT1"/>
<dbReference type="VEuPathDB" id="FungiDB:TRICI_000321"/>
<evidence type="ECO:0000313" key="6">
    <source>
        <dbReference type="EMBL" id="KAA8917538.1"/>
    </source>
</evidence>
<reference evidence="6" key="1">
    <citation type="journal article" date="2019" name="G3 (Bethesda)">
        <title>Genome Assemblies of Two Rare Opportunistic Yeast Pathogens: Diutina rugosa (syn. Candida rugosa) and Trichomonascus ciferrii (syn. Candida ciferrii).</title>
        <authorList>
            <person name="Mixao V."/>
            <person name="Saus E."/>
            <person name="Hansen A.P."/>
            <person name="Lass-Florl C."/>
            <person name="Gabaldon T."/>
        </authorList>
    </citation>
    <scope>NUCLEOTIDE SEQUENCE</scope>
    <source>
        <strain evidence="6">CBS 4856</strain>
    </source>
</reference>
<dbReference type="InterPro" id="IPR001110">
    <property type="entry name" value="UPF0012_CS"/>
</dbReference>
<dbReference type="EMBL" id="SWFS01000028">
    <property type="protein sequence ID" value="KAA8917538.1"/>
    <property type="molecule type" value="Genomic_DNA"/>
</dbReference>
<keyword evidence="4" id="KW-0378">Hydrolase</keyword>
<protein>
    <recommendedName>
        <fullName evidence="5">CN hydrolase domain-containing protein</fullName>
    </recommendedName>
</protein>
<comment type="similarity">
    <text evidence="2">Belongs to the carbon-nitrogen hydrolase superfamily. NIT1/NIT2 family.</text>
</comment>
<feature type="domain" description="CN hydrolase" evidence="5">
    <location>
        <begin position="3"/>
        <end position="261"/>
    </location>
</feature>